<organism evidence="1 2">
    <name type="scientific">Paenibacillus baimaensis</name>
    <dbReference type="NCBI Taxonomy" id="2982185"/>
    <lineage>
        <taxon>Bacteria</taxon>
        <taxon>Bacillati</taxon>
        <taxon>Bacillota</taxon>
        <taxon>Bacilli</taxon>
        <taxon>Bacillales</taxon>
        <taxon>Paenibacillaceae</taxon>
        <taxon>Paenibacillus</taxon>
    </lineage>
</organism>
<sequence length="431" mass="48167">MNAYVVSGDRRLLEALRISGDYESVSSVSKDMVAVLLMGERTESKRDSLLKTARTLVSNPSVPAPETSLLPGDVWIVSDVLLDMHELFTLRSYYLANRIIYLLSNGTDPLTLKTTQSLCAAQGIDYVLPYHTPEQVADETGKICLIKARTVSKVITAIGALPQLGVTSSLLSIGVTLAALSGVKVGIFGLNGWNPGDSGLIYSAKYMDELWGSLQGKQLQAAELQSKMQLLAPNVYYLAGSRDLKKLYYYQTDGVSWLIEKARECFDLVLLDAGSYPDHALAAQSIHASDLLLVYMSQSQQAKAQWRRMCEHILHPVFQWEQRQSMLLFNKMIRSPDIENEKQLSRQLEMPYVGSLPYDPSFYRKEAEVGWVHPHNHDYNKELGKIAKAMLHYYDLPLVHTSAVETAKHTDSAAGSSKGSWFRWMKPVKEA</sequence>
<dbReference type="EMBL" id="JAOQIO010000099">
    <property type="protein sequence ID" value="MCU6796218.1"/>
    <property type="molecule type" value="Genomic_DNA"/>
</dbReference>
<evidence type="ECO:0000313" key="2">
    <source>
        <dbReference type="Proteomes" id="UP001652445"/>
    </source>
</evidence>
<proteinExistence type="predicted"/>
<dbReference type="Gene3D" id="3.40.50.300">
    <property type="entry name" value="P-loop containing nucleotide triphosphate hydrolases"/>
    <property type="match status" value="1"/>
</dbReference>
<dbReference type="RefSeq" id="WP_076229880.1">
    <property type="nucleotide sequence ID" value="NZ_JAOQIO010000099.1"/>
</dbReference>
<dbReference type="Proteomes" id="UP001652445">
    <property type="component" value="Unassembled WGS sequence"/>
</dbReference>
<gene>
    <name evidence="1" type="ORF">OB236_29260</name>
</gene>
<dbReference type="InterPro" id="IPR027417">
    <property type="entry name" value="P-loop_NTPase"/>
</dbReference>
<evidence type="ECO:0008006" key="3">
    <source>
        <dbReference type="Google" id="ProtNLM"/>
    </source>
</evidence>
<protein>
    <recommendedName>
        <fullName evidence="3">ParA family protein</fullName>
    </recommendedName>
</protein>
<name>A0ABT2UNJ4_9BACL</name>
<dbReference type="SUPFAM" id="SSF52540">
    <property type="entry name" value="P-loop containing nucleoside triphosphate hydrolases"/>
    <property type="match status" value="1"/>
</dbReference>
<evidence type="ECO:0000313" key="1">
    <source>
        <dbReference type="EMBL" id="MCU6796218.1"/>
    </source>
</evidence>
<reference evidence="1 2" key="1">
    <citation type="submission" date="2022-09" db="EMBL/GenBank/DDBJ databases">
        <authorList>
            <person name="Han X.L."/>
            <person name="Wang Q."/>
            <person name="Lu T."/>
        </authorList>
    </citation>
    <scope>NUCLEOTIDE SEQUENCE [LARGE SCALE GENOMIC DNA]</scope>
    <source>
        <strain evidence="1 2">WQ 127069</strain>
    </source>
</reference>
<accession>A0ABT2UNJ4</accession>
<comment type="caution">
    <text evidence="1">The sequence shown here is derived from an EMBL/GenBank/DDBJ whole genome shotgun (WGS) entry which is preliminary data.</text>
</comment>
<keyword evidence="2" id="KW-1185">Reference proteome</keyword>